<dbReference type="PROSITE" id="PS50075">
    <property type="entry name" value="CARRIER"/>
    <property type="match status" value="1"/>
</dbReference>
<dbReference type="GO" id="GO:0005737">
    <property type="term" value="C:cytoplasm"/>
    <property type="evidence" value="ECO:0007669"/>
    <property type="project" value="TreeGrafter"/>
</dbReference>
<dbReference type="GO" id="GO:0031177">
    <property type="term" value="F:phosphopantetheine binding"/>
    <property type="evidence" value="ECO:0007669"/>
    <property type="project" value="InterPro"/>
</dbReference>
<keyword evidence="4" id="KW-0276">Fatty acid metabolism</keyword>
<evidence type="ECO:0000259" key="7">
    <source>
        <dbReference type="PROSITE" id="PS50075"/>
    </source>
</evidence>
<feature type="domain" description="Ketosynthase family 3 (KS3)" evidence="8">
    <location>
        <begin position="271"/>
        <end position="694"/>
    </location>
</feature>
<dbReference type="SMART" id="SM00823">
    <property type="entry name" value="PKS_PP"/>
    <property type="match status" value="1"/>
</dbReference>
<dbReference type="Gene3D" id="3.40.47.10">
    <property type="match status" value="1"/>
</dbReference>
<evidence type="ECO:0000256" key="3">
    <source>
        <dbReference type="ARBA" id="ARBA00022679"/>
    </source>
</evidence>
<dbReference type="InterPro" id="IPR016039">
    <property type="entry name" value="Thiolase-like"/>
</dbReference>
<keyword evidence="2" id="KW-0597">Phosphoprotein</keyword>
<dbReference type="AlphaFoldDB" id="A0A927R659"/>
<dbReference type="InterPro" id="IPR014030">
    <property type="entry name" value="Ketoacyl_synth_N"/>
</dbReference>
<evidence type="ECO:0000313" key="10">
    <source>
        <dbReference type="Proteomes" id="UP000658225"/>
    </source>
</evidence>
<dbReference type="Gene3D" id="2.30.38.10">
    <property type="entry name" value="Luciferase, Domain 3"/>
    <property type="match status" value="1"/>
</dbReference>
<dbReference type="Pfam" id="PF00109">
    <property type="entry name" value="ketoacyl-synt"/>
    <property type="match status" value="1"/>
</dbReference>
<dbReference type="GO" id="GO:0006633">
    <property type="term" value="P:fatty acid biosynthetic process"/>
    <property type="evidence" value="ECO:0007669"/>
    <property type="project" value="InterPro"/>
</dbReference>
<keyword evidence="6" id="KW-0511">Multifunctional enzyme</keyword>
<comment type="caution">
    <text evidence="9">The sequence shown here is derived from an EMBL/GenBank/DDBJ whole genome shotgun (WGS) entry which is preliminary data.</text>
</comment>
<reference evidence="9" key="1">
    <citation type="submission" date="2020-10" db="EMBL/GenBank/DDBJ databases">
        <title>Genomic Encyclopedia of Type Strains, Phase IV (KMG-IV): sequencing the most valuable type-strain genomes for metagenomic binning, comparative biology and taxonomic classification.</title>
        <authorList>
            <person name="Goeker M."/>
        </authorList>
    </citation>
    <scope>NUCLEOTIDE SEQUENCE</scope>
    <source>
        <strain evidence="9">DSM 13886</strain>
    </source>
</reference>
<evidence type="ECO:0000259" key="8">
    <source>
        <dbReference type="PROSITE" id="PS52004"/>
    </source>
</evidence>
<accession>A0A927R659</accession>
<keyword evidence="3" id="KW-0808">Transferase</keyword>
<evidence type="ECO:0000256" key="2">
    <source>
        <dbReference type="ARBA" id="ARBA00022553"/>
    </source>
</evidence>
<keyword evidence="1" id="KW-0596">Phosphopantetheine</keyword>
<dbReference type="GO" id="GO:0004312">
    <property type="term" value="F:fatty acid synthase activity"/>
    <property type="evidence" value="ECO:0007669"/>
    <property type="project" value="TreeGrafter"/>
</dbReference>
<dbReference type="PROSITE" id="PS52004">
    <property type="entry name" value="KS3_2"/>
    <property type="match status" value="1"/>
</dbReference>
<dbReference type="SUPFAM" id="SSF56801">
    <property type="entry name" value="Acetyl-CoA synthetase-like"/>
    <property type="match status" value="1"/>
</dbReference>
<dbReference type="SUPFAM" id="SSF47336">
    <property type="entry name" value="ACP-like"/>
    <property type="match status" value="1"/>
</dbReference>
<dbReference type="InterPro" id="IPR032821">
    <property type="entry name" value="PKS_assoc"/>
</dbReference>
<dbReference type="InterPro" id="IPR014031">
    <property type="entry name" value="Ketoacyl_synth_C"/>
</dbReference>
<dbReference type="GO" id="GO:0044550">
    <property type="term" value="P:secondary metabolite biosynthetic process"/>
    <property type="evidence" value="ECO:0007669"/>
    <property type="project" value="UniProtKB-ARBA"/>
</dbReference>
<dbReference type="InterPro" id="IPR050091">
    <property type="entry name" value="PKS_NRPS_Biosynth_Enz"/>
</dbReference>
<dbReference type="Gene3D" id="3.30.300.30">
    <property type="match status" value="1"/>
</dbReference>
<keyword evidence="10" id="KW-1185">Reference proteome</keyword>
<evidence type="ECO:0000256" key="4">
    <source>
        <dbReference type="ARBA" id="ARBA00022832"/>
    </source>
</evidence>
<dbReference type="SMART" id="SM00825">
    <property type="entry name" value="PKS_KS"/>
    <property type="match status" value="1"/>
</dbReference>
<proteinExistence type="predicted"/>
<dbReference type="GO" id="GO:0004315">
    <property type="term" value="F:3-oxoacyl-[acyl-carrier-protein] synthase activity"/>
    <property type="evidence" value="ECO:0007669"/>
    <property type="project" value="InterPro"/>
</dbReference>
<dbReference type="InterPro" id="IPR020806">
    <property type="entry name" value="PKS_PP-bd"/>
</dbReference>
<name>A0A927R659_9BACL</name>
<feature type="domain" description="Carrier" evidence="7">
    <location>
        <begin position="177"/>
        <end position="252"/>
    </location>
</feature>
<dbReference type="CDD" id="cd00833">
    <property type="entry name" value="PKS"/>
    <property type="match status" value="1"/>
</dbReference>
<dbReference type="GO" id="GO:0005886">
    <property type="term" value="C:plasma membrane"/>
    <property type="evidence" value="ECO:0007669"/>
    <property type="project" value="TreeGrafter"/>
</dbReference>
<dbReference type="Pfam" id="PF02801">
    <property type="entry name" value="Ketoacyl-synt_C"/>
    <property type="match status" value="1"/>
</dbReference>
<dbReference type="InterPro" id="IPR020841">
    <property type="entry name" value="PKS_Beta-ketoAc_synthase_dom"/>
</dbReference>
<dbReference type="Gene3D" id="1.10.1200.10">
    <property type="entry name" value="ACP-like"/>
    <property type="match status" value="1"/>
</dbReference>
<dbReference type="InterPro" id="IPR045851">
    <property type="entry name" value="AMP-bd_C_sf"/>
</dbReference>
<dbReference type="SUPFAM" id="SSF53901">
    <property type="entry name" value="Thiolase-like"/>
    <property type="match status" value="1"/>
</dbReference>
<dbReference type="FunFam" id="3.40.47.10:FF:000042">
    <property type="entry name" value="Polyketide synthase Pks13"/>
    <property type="match status" value="1"/>
</dbReference>
<evidence type="ECO:0000313" key="9">
    <source>
        <dbReference type="EMBL" id="MBE1556833.1"/>
    </source>
</evidence>
<evidence type="ECO:0000256" key="5">
    <source>
        <dbReference type="ARBA" id="ARBA00023098"/>
    </source>
</evidence>
<dbReference type="EMBL" id="JADBEL010000038">
    <property type="protein sequence ID" value="MBE1556833.1"/>
    <property type="molecule type" value="Genomic_DNA"/>
</dbReference>
<dbReference type="InterPro" id="IPR009081">
    <property type="entry name" value="PP-bd_ACP"/>
</dbReference>
<dbReference type="Pfam" id="PF00550">
    <property type="entry name" value="PP-binding"/>
    <property type="match status" value="1"/>
</dbReference>
<keyword evidence="5" id="KW-0443">Lipid metabolism</keyword>
<gene>
    <name evidence="9" type="ORF">H4683_003959</name>
</gene>
<dbReference type="PANTHER" id="PTHR43775:SF37">
    <property type="entry name" value="SI:DKEY-61P9.11"/>
    <property type="match status" value="1"/>
</dbReference>
<dbReference type="PROSITE" id="PS00606">
    <property type="entry name" value="KS3_1"/>
    <property type="match status" value="1"/>
</dbReference>
<protein>
    <submittedName>
        <fullName evidence="9">3-oxoacyl-(Acyl-carrier-protein) synthase/acyl carrier protein</fullName>
    </submittedName>
</protein>
<dbReference type="Pfam" id="PF16197">
    <property type="entry name" value="KAsynt_C_assoc"/>
    <property type="match status" value="1"/>
</dbReference>
<dbReference type="FunFam" id="1.10.1200.10:FF:000016">
    <property type="entry name" value="Non-ribosomal peptide synthase"/>
    <property type="match status" value="1"/>
</dbReference>
<evidence type="ECO:0000256" key="1">
    <source>
        <dbReference type="ARBA" id="ARBA00022450"/>
    </source>
</evidence>
<dbReference type="Pfam" id="PF13193">
    <property type="entry name" value="AMP-binding_C"/>
    <property type="match status" value="1"/>
</dbReference>
<dbReference type="Proteomes" id="UP000658225">
    <property type="component" value="Unassembled WGS sequence"/>
</dbReference>
<dbReference type="InterPro" id="IPR025110">
    <property type="entry name" value="AMP-bd_C"/>
</dbReference>
<evidence type="ECO:0000256" key="6">
    <source>
        <dbReference type="ARBA" id="ARBA00023268"/>
    </source>
</evidence>
<sequence>MGLARNYVNDEEHGKKVFIPHPFSGEPKARIYKTGDRGRRLLNGTVEFISRNDNQIKIRSQRVELGEVESCLRNSPLVQECFVTTTDSLDDGKKLIAYFVPKNTKEQHIDNLVNVIQWPKSKLNEIRDFLKSELPEYMIPSYFIPLTDIPLNSNGKVNRNQLPLPTENMYFRRDYKEPISEVEIKVSDIWKRLLKVEKVGVEDNFFDLGGHSLLVVKVQTALEKELNVEIRLMDLFQYTTVRALSQWITEKLPQEKPITLKNTSNKMVPKDNSIAIIGMSLRFPGANNPYEFWENLRNGKESISQILDDELEPASFHQDLKLSKRIIRAGGFINNALSFDPEFFRMSEKEAKNMDPQHRMFLECSWEAVESAGYNLEEIEKPVSLYAGCASGTYHTQSSRDISIADQFQQDLLSRSTFLTTRVSYKLNLTGESILVDTACSTSLVAVHMACQSLLLGQSDYALAGGISLRFPQKTGYLYEPSFIFSPDGHCRAFDKDAEGTVEGNGGGVVFLKRLSDALNDGDPIHAVIKGSAINNDGNMKIGYTAPSTKGQADVIARAQAAANVSPDSISYIEAHGTGTKLGDPIEIEALNKVFRSQTNKKQFCGIGSVKTNIGHLGSAAGIAGLIKTALALKYKEIPPSLHFKEPNPEIDFENSPFYVCSRNSPWDTKNTPRRAGVSSFGIGGTNAHIILEETPGKEES</sequence>
<dbReference type="GO" id="GO:0071770">
    <property type="term" value="P:DIM/DIP cell wall layer assembly"/>
    <property type="evidence" value="ECO:0007669"/>
    <property type="project" value="TreeGrafter"/>
</dbReference>
<organism evidence="9 10">
    <name type="scientific">Sporosarcina limicola</name>
    <dbReference type="NCBI Taxonomy" id="34101"/>
    <lineage>
        <taxon>Bacteria</taxon>
        <taxon>Bacillati</taxon>
        <taxon>Bacillota</taxon>
        <taxon>Bacilli</taxon>
        <taxon>Bacillales</taxon>
        <taxon>Caryophanaceae</taxon>
        <taxon>Sporosarcina</taxon>
    </lineage>
</organism>
<dbReference type="InterPro" id="IPR018201">
    <property type="entry name" value="Ketoacyl_synth_AS"/>
</dbReference>
<dbReference type="PANTHER" id="PTHR43775">
    <property type="entry name" value="FATTY ACID SYNTHASE"/>
    <property type="match status" value="1"/>
</dbReference>
<dbReference type="InterPro" id="IPR036736">
    <property type="entry name" value="ACP-like_sf"/>
</dbReference>